<dbReference type="Pfam" id="PF10002">
    <property type="entry name" value="DUF2243"/>
    <property type="match status" value="1"/>
</dbReference>
<feature type="transmembrane region" description="Helical" evidence="1">
    <location>
        <begin position="36"/>
        <end position="57"/>
    </location>
</feature>
<dbReference type="RefSeq" id="WP_377030453.1">
    <property type="nucleotide sequence ID" value="NZ_JBHOMY010000056.1"/>
</dbReference>
<keyword evidence="1" id="KW-1133">Transmembrane helix</keyword>
<keyword evidence="3" id="KW-1185">Reference proteome</keyword>
<feature type="transmembrane region" description="Helical" evidence="1">
    <location>
        <begin position="255"/>
        <end position="276"/>
    </location>
</feature>
<reference evidence="2 3" key="1">
    <citation type="submission" date="2024-09" db="EMBL/GenBank/DDBJ databases">
        <title>Nodulacao em especies de Leguminosae Basais da Amazonia e Caracterizacao dos Rizobios e Bacterias Associadas aos Nodulos.</title>
        <authorList>
            <person name="Jambeiro I.C.A."/>
            <person name="Lopes I.S."/>
            <person name="Aguiar E.R.G.R."/>
            <person name="Santos A.F.J."/>
            <person name="Dos Santos J.M.F."/>
            <person name="Gross E."/>
        </authorList>
    </citation>
    <scope>NUCLEOTIDE SEQUENCE [LARGE SCALE GENOMIC DNA]</scope>
    <source>
        <strain evidence="2 3">BRUESC1165</strain>
    </source>
</reference>
<accession>A0ABV6YBL5</accession>
<feature type="transmembrane region" description="Helical" evidence="1">
    <location>
        <begin position="144"/>
        <end position="166"/>
    </location>
</feature>
<feature type="transmembrane region" description="Helical" evidence="1">
    <location>
        <begin position="186"/>
        <end position="202"/>
    </location>
</feature>
<dbReference type="EMBL" id="JBHOMY010000056">
    <property type="protein sequence ID" value="MFC1458540.1"/>
    <property type="molecule type" value="Genomic_DNA"/>
</dbReference>
<comment type="caution">
    <text evidence="2">The sequence shown here is derived from an EMBL/GenBank/DDBJ whole genome shotgun (WGS) entry which is preliminary data.</text>
</comment>
<feature type="transmembrane region" description="Helical" evidence="1">
    <location>
        <begin position="77"/>
        <end position="96"/>
    </location>
</feature>
<evidence type="ECO:0000313" key="3">
    <source>
        <dbReference type="Proteomes" id="UP001593940"/>
    </source>
</evidence>
<evidence type="ECO:0000313" key="2">
    <source>
        <dbReference type="EMBL" id="MFC1458540.1"/>
    </source>
</evidence>
<protein>
    <submittedName>
        <fullName evidence="2">DUF2243 domain-containing protein</fullName>
    </submittedName>
</protein>
<keyword evidence="1" id="KW-0812">Transmembrane</keyword>
<proteinExistence type="predicted"/>
<evidence type="ECO:0000256" key="1">
    <source>
        <dbReference type="SAM" id="Phobius"/>
    </source>
</evidence>
<gene>
    <name evidence="2" type="ORF">ACETIH_17905</name>
</gene>
<sequence>MKLGSALTVERLERLFNPGRIVAITASRRYHPWPGYVLGFALGGFFDGILLHQILQWHHLLSAMNGDDIRFQVAADGYFHALMYVIAAIGLWMLWVSRRNPAGMSGRLLIAGILIGFGAWHVADAALSHWLLGIHRIRMDSSSPLFWDLLWLGIFGLVPVILGWILNWPKNDGSRAFNSSAPTRTLVTLLVVGAGALGIWPLRGNEFTTVMFAPGTGQEHVIRSLASVDAKLVWMDGSGDLAVARLAGGQSAWRLFRHGAILVTGAGLPAGCLNYLGT</sequence>
<keyword evidence="1" id="KW-0472">Membrane</keyword>
<dbReference type="Proteomes" id="UP001593940">
    <property type="component" value="Unassembled WGS sequence"/>
</dbReference>
<name>A0ABV6YBL5_9HYPH</name>
<dbReference type="InterPro" id="IPR018719">
    <property type="entry name" value="DUF2243_membrane"/>
</dbReference>
<organism evidence="2 3">
    <name type="scientific">Microvirga arabica</name>
    <dbReference type="NCBI Taxonomy" id="1128671"/>
    <lineage>
        <taxon>Bacteria</taxon>
        <taxon>Pseudomonadati</taxon>
        <taxon>Pseudomonadota</taxon>
        <taxon>Alphaproteobacteria</taxon>
        <taxon>Hyphomicrobiales</taxon>
        <taxon>Methylobacteriaceae</taxon>
        <taxon>Microvirga</taxon>
    </lineage>
</organism>
<feature type="transmembrane region" description="Helical" evidence="1">
    <location>
        <begin position="108"/>
        <end position="132"/>
    </location>
</feature>